<organism evidence="9 10">
    <name type="scientific">Panacagrimonas perspica</name>
    <dbReference type="NCBI Taxonomy" id="381431"/>
    <lineage>
        <taxon>Bacteria</taxon>
        <taxon>Pseudomonadati</taxon>
        <taxon>Pseudomonadota</taxon>
        <taxon>Gammaproteobacteria</taxon>
        <taxon>Nevskiales</taxon>
        <taxon>Nevskiaceae</taxon>
        <taxon>Panacagrimonas</taxon>
    </lineage>
</organism>
<dbReference type="EC" id="1.1.1.1" evidence="3"/>
<evidence type="ECO:0000256" key="7">
    <source>
        <dbReference type="RuleBase" id="RU361277"/>
    </source>
</evidence>
<dbReference type="SUPFAM" id="SSF51735">
    <property type="entry name" value="NAD(P)-binding Rossmann-fold domains"/>
    <property type="match status" value="1"/>
</dbReference>
<dbReference type="InterPro" id="IPR013154">
    <property type="entry name" value="ADH-like_N"/>
</dbReference>
<dbReference type="RefSeq" id="WP_133880761.1">
    <property type="nucleotide sequence ID" value="NZ_MWIN01000001.1"/>
</dbReference>
<evidence type="ECO:0000256" key="3">
    <source>
        <dbReference type="ARBA" id="ARBA00013190"/>
    </source>
</evidence>
<keyword evidence="10" id="KW-1185">Reference proteome</keyword>
<dbReference type="PANTHER" id="PTHR42940">
    <property type="entry name" value="ALCOHOL DEHYDROGENASE 1-RELATED"/>
    <property type="match status" value="1"/>
</dbReference>
<dbReference type="Pfam" id="PF00107">
    <property type="entry name" value="ADH_zinc_N"/>
    <property type="match status" value="1"/>
</dbReference>
<dbReference type="InterPro" id="IPR013149">
    <property type="entry name" value="ADH-like_C"/>
</dbReference>
<dbReference type="SMART" id="SM00829">
    <property type="entry name" value="PKS_ER"/>
    <property type="match status" value="1"/>
</dbReference>
<evidence type="ECO:0000256" key="2">
    <source>
        <dbReference type="ARBA" id="ARBA00008072"/>
    </source>
</evidence>
<sequence>MKAWMVVKPSAPLESFELPTPEPQGSEVLVEVTHCGICHSDLHFWKGEYNMGGGKIMKLADRGVELPRAPGHEIAGRVAKLGPDATGVKVGDVRVVYPWLGCGNCEACATGDDNLCTAQRSIGVVRNGGFGSHVVVPHSRYLADPGNVDPALAATYACSGLSVLSAVKKLPKLAPEKPVVLIGAGGLGLLGIAMLQSFGHRNIVSIDLDPAKRAAALEAGARQAVDGSPEGLAGRITAACGGPASAVLDFVNNDDTARVSFEILAKGGTLVMVGVAGGELPLSLAGMIFRALTIRGSNTGTPADLREVLALANSGKLKPTPVQCCPVDDVNQALLDLKAGRVTGRSVLVRC</sequence>
<dbReference type="Pfam" id="PF08240">
    <property type="entry name" value="ADH_N"/>
    <property type="match status" value="1"/>
</dbReference>
<reference evidence="9 10" key="1">
    <citation type="submission" date="2019-03" db="EMBL/GenBank/DDBJ databases">
        <title>Genomic Encyclopedia of Type Strains, Phase IV (KMG-IV): sequencing the most valuable type-strain genomes for metagenomic binning, comparative biology and taxonomic classification.</title>
        <authorList>
            <person name="Goeker M."/>
        </authorList>
    </citation>
    <scope>NUCLEOTIDE SEQUENCE [LARGE SCALE GENOMIC DNA]</scope>
    <source>
        <strain evidence="9 10">DSM 26377</strain>
    </source>
</reference>
<evidence type="ECO:0000259" key="8">
    <source>
        <dbReference type="SMART" id="SM00829"/>
    </source>
</evidence>
<dbReference type="Gene3D" id="3.40.50.720">
    <property type="entry name" value="NAD(P)-binding Rossmann-like Domain"/>
    <property type="match status" value="1"/>
</dbReference>
<dbReference type="Gene3D" id="3.90.180.10">
    <property type="entry name" value="Medium-chain alcohol dehydrogenases, catalytic domain"/>
    <property type="match status" value="1"/>
</dbReference>
<evidence type="ECO:0000256" key="4">
    <source>
        <dbReference type="ARBA" id="ARBA00022723"/>
    </source>
</evidence>
<proteinExistence type="inferred from homology"/>
<dbReference type="InterPro" id="IPR036291">
    <property type="entry name" value="NAD(P)-bd_dom_sf"/>
</dbReference>
<dbReference type="GO" id="GO:0004022">
    <property type="term" value="F:alcohol dehydrogenase (NAD+) activity"/>
    <property type="evidence" value="ECO:0007669"/>
    <property type="project" value="UniProtKB-EC"/>
</dbReference>
<dbReference type="InterPro" id="IPR020843">
    <property type="entry name" value="ER"/>
</dbReference>
<dbReference type="Proteomes" id="UP000295341">
    <property type="component" value="Unassembled WGS sequence"/>
</dbReference>
<dbReference type="PANTHER" id="PTHR42940:SF8">
    <property type="entry name" value="VACUOLAR PROTEIN SORTING-ASSOCIATED PROTEIN 11"/>
    <property type="match status" value="1"/>
</dbReference>
<dbReference type="InterPro" id="IPR011032">
    <property type="entry name" value="GroES-like_sf"/>
</dbReference>
<dbReference type="GO" id="GO:0008270">
    <property type="term" value="F:zinc ion binding"/>
    <property type="evidence" value="ECO:0007669"/>
    <property type="project" value="InterPro"/>
</dbReference>
<evidence type="ECO:0000256" key="6">
    <source>
        <dbReference type="ARBA" id="ARBA00023002"/>
    </source>
</evidence>
<evidence type="ECO:0000256" key="1">
    <source>
        <dbReference type="ARBA" id="ARBA00001947"/>
    </source>
</evidence>
<dbReference type="EMBL" id="SOBT01000008">
    <property type="protein sequence ID" value="TDU32245.1"/>
    <property type="molecule type" value="Genomic_DNA"/>
</dbReference>
<evidence type="ECO:0000313" key="9">
    <source>
        <dbReference type="EMBL" id="TDU32245.1"/>
    </source>
</evidence>
<dbReference type="AlphaFoldDB" id="A0A4R7PDJ1"/>
<comment type="caution">
    <text evidence="9">The sequence shown here is derived from an EMBL/GenBank/DDBJ whole genome shotgun (WGS) entry which is preliminary data.</text>
</comment>
<accession>A0A4R7PDJ1</accession>
<comment type="similarity">
    <text evidence="2 7">Belongs to the zinc-containing alcohol dehydrogenase family.</text>
</comment>
<name>A0A4R7PDJ1_9GAMM</name>
<dbReference type="InterPro" id="IPR002328">
    <property type="entry name" value="ADH_Zn_CS"/>
</dbReference>
<evidence type="ECO:0000256" key="5">
    <source>
        <dbReference type="ARBA" id="ARBA00022833"/>
    </source>
</evidence>
<dbReference type="GO" id="GO:0005737">
    <property type="term" value="C:cytoplasm"/>
    <property type="evidence" value="ECO:0007669"/>
    <property type="project" value="TreeGrafter"/>
</dbReference>
<protein>
    <recommendedName>
        <fullName evidence="3">alcohol dehydrogenase</fullName>
        <ecNumber evidence="3">1.1.1.1</ecNumber>
    </recommendedName>
</protein>
<keyword evidence="5 7" id="KW-0862">Zinc</keyword>
<comment type="cofactor">
    <cofactor evidence="1 7">
        <name>Zn(2+)</name>
        <dbReference type="ChEBI" id="CHEBI:29105"/>
    </cofactor>
</comment>
<gene>
    <name evidence="9" type="ORF">DFR24_1634</name>
</gene>
<feature type="domain" description="Enoyl reductase (ER)" evidence="8">
    <location>
        <begin position="11"/>
        <end position="348"/>
    </location>
</feature>
<evidence type="ECO:0000313" key="10">
    <source>
        <dbReference type="Proteomes" id="UP000295341"/>
    </source>
</evidence>
<keyword evidence="6" id="KW-0560">Oxidoreductase</keyword>
<dbReference type="SUPFAM" id="SSF50129">
    <property type="entry name" value="GroES-like"/>
    <property type="match status" value="1"/>
</dbReference>
<keyword evidence="4 7" id="KW-0479">Metal-binding</keyword>
<dbReference type="PROSITE" id="PS00059">
    <property type="entry name" value="ADH_ZINC"/>
    <property type="match status" value="1"/>
</dbReference>
<dbReference type="OrthoDB" id="9771084at2"/>
<dbReference type="CDD" id="cd08240">
    <property type="entry name" value="6_hydroxyhexanoate_dh_like"/>
    <property type="match status" value="1"/>
</dbReference>